<accession>A0A8H4QDQ0</accession>
<dbReference type="Gene3D" id="2.40.50.140">
    <property type="entry name" value="Nucleic acid-binding proteins"/>
    <property type="match status" value="1"/>
</dbReference>
<gene>
    <name evidence="1" type="ORF">GQ602_001254</name>
</gene>
<proteinExistence type="predicted"/>
<dbReference type="OrthoDB" id="5378679at2759"/>
<dbReference type="EMBL" id="JAACLJ010000001">
    <property type="protein sequence ID" value="KAF4595641.1"/>
    <property type="molecule type" value="Genomic_DNA"/>
</dbReference>
<dbReference type="InterPro" id="IPR012340">
    <property type="entry name" value="NA-bd_OB-fold"/>
</dbReference>
<evidence type="ECO:0000313" key="1">
    <source>
        <dbReference type="EMBL" id="KAF4595641.1"/>
    </source>
</evidence>
<organism evidence="1 2">
    <name type="scientific">Ophiocordyceps camponoti-floridani</name>
    <dbReference type="NCBI Taxonomy" id="2030778"/>
    <lineage>
        <taxon>Eukaryota</taxon>
        <taxon>Fungi</taxon>
        <taxon>Dikarya</taxon>
        <taxon>Ascomycota</taxon>
        <taxon>Pezizomycotina</taxon>
        <taxon>Sordariomycetes</taxon>
        <taxon>Hypocreomycetidae</taxon>
        <taxon>Hypocreales</taxon>
        <taxon>Ophiocordycipitaceae</taxon>
        <taxon>Ophiocordyceps</taxon>
    </lineage>
</organism>
<evidence type="ECO:0000313" key="2">
    <source>
        <dbReference type="Proteomes" id="UP000562929"/>
    </source>
</evidence>
<sequence>MVAAIVSISAARTVKTRWGTKELVEVIVGDDTRASAFTVTFWAPASTAGLARQDVVLLRNVALGVFRGLVGGMFL</sequence>
<dbReference type="SUPFAM" id="SSF50249">
    <property type="entry name" value="Nucleic acid-binding proteins"/>
    <property type="match status" value="1"/>
</dbReference>
<dbReference type="Proteomes" id="UP000562929">
    <property type="component" value="Unassembled WGS sequence"/>
</dbReference>
<reference evidence="1 2" key="1">
    <citation type="journal article" date="2020" name="G3 (Bethesda)">
        <title>Genetic Underpinnings of Host Manipulation by Ophiocordyceps as Revealed by Comparative Transcriptomics.</title>
        <authorList>
            <person name="Will I."/>
            <person name="Das B."/>
            <person name="Trinh T."/>
            <person name="Brachmann A."/>
            <person name="Ohm R.A."/>
            <person name="de Bekker C."/>
        </authorList>
    </citation>
    <scope>NUCLEOTIDE SEQUENCE [LARGE SCALE GENOMIC DNA]</scope>
    <source>
        <strain evidence="1 2">EC05</strain>
    </source>
</reference>
<keyword evidence="2" id="KW-1185">Reference proteome</keyword>
<name>A0A8H4QDQ0_9HYPO</name>
<protein>
    <submittedName>
        <fullName evidence="1">Nucleic acid-binding, OB-fold protein</fullName>
    </submittedName>
</protein>
<comment type="caution">
    <text evidence="1">The sequence shown here is derived from an EMBL/GenBank/DDBJ whole genome shotgun (WGS) entry which is preliminary data.</text>
</comment>
<dbReference type="AlphaFoldDB" id="A0A8H4QDQ0"/>